<dbReference type="AlphaFoldDB" id="A0A8S3DN58"/>
<accession>A0A8S3DN58</accession>
<dbReference type="Proteomes" id="UP000681967">
    <property type="component" value="Unassembled WGS sequence"/>
</dbReference>
<proteinExistence type="predicted"/>
<evidence type="ECO:0000313" key="2">
    <source>
        <dbReference type="Proteomes" id="UP000681967"/>
    </source>
</evidence>
<gene>
    <name evidence="1" type="ORF">BYL167_LOCUS56089</name>
</gene>
<comment type="caution">
    <text evidence="1">The sequence shown here is derived from an EMBL/GenBank/DDBJ whole genome shotgun (WGS) entry which is preliminary data.</text>
</comment>
<sequence length="56" mass="6207">MYVKTGRVQSISGLIKIDRGVKSARICSILGIYLVFGGWNNIFLCNIIEFMQPGDA</sequence>
<evidence type="ECO:0000313" key="1">
    <source>
        <dbReference type="EMBL" id="CAF5025658.1"/>
    </source>
</evidence>
<name>A0A8S3DN58_9BILA</name>
<feature type="non-terminal residue" evidence="1">
    <location>
        <position position="1"/>
    </location>
</feature>
<dbReference type="EMBL" id="CAJOBH010217724">
    <property type="protein sequence ID" value="CAF5025658.1"/>
    <property type="molecule type" value="Genomic_DNA"/>
</dbReference>
<protein>
    <submittedName>
        <fullName evidence="1">Uncharacterized protein</fullName>
    </submittedName>
</protein>
<organism evidence="1 2">
    <name type="scientific">Rotaria magnacalcarata</name>
    <dbReference type="NCBI Taxonomy" id="392030"/>
    <lineage>
        <taxon>Eukaryota</taxon>
        <taxon>Metazoa</taxon>
        <taxon>Spiralia</taxon>
        <taxon>Gnathifera</taxon>
        <taxon>Rotifera</taxon>
        <taxon>Eurotatoria</taxon>
        <taxon>Bdelloidea</taxon>
        <taxon>Philodinida</taxon>
        <taxon>Philodinidae</taxon>
        <taxon>Rotaria</taxon>
    </lineage>
</organism>
<reference evidence="1" key="1">
    <citation type="submission" date="2021-02" db="EMBL/GenBank/DDBJ databases">
        <authorList>
            <person name="Nowell W R."/>
        </authorList>
    </citation>
    <scope>NUCLEOTIDE SEQUENCE</scope>
</reference>